<comment type="caution">
    <text evidence="7">The sequence shown here is derived from an EMBL/GenBank/DDBJ whole genome shotgun (WGS) entry which is preliminary data.</text>
</comment>
<dbReference type="PANTHER" id="PTHR16557:SF2">
    <property type="entry name" value="NUCLEIC ACID DIOXYGENASE ALKBH1"/>
    <property type="match status" value="1"/>
</dbReference>
<sequence>MIEKFKYYKSKDKLPSFNDVIDCSEKDKDKIEQIQIKYDGGNSIYGGLKHPDDWEIYKIKNCPGLIIIKNAFTSLGQRYWIKTLLNYTKDNPNNLLESKFCESARKNFFKAWSEEKDEQKQYALKKAMRWSTLGFHYNWTTKEYNEDYKNDFPRELNDLICTIANILGFQNYKSEAAIINFYYIGTTLAAHKDISEHCNSPLFSLSFGQSAIFLIGGENKDDDAIPILLNSGDIVVMSNESRFLYHAVPRIFETTKQSWNNFNEINHNCENFNENDLHDCMDEEKWKVFDKYLKDSRINVNVRQFKK</sequence>
<evidence type="ECO:0000259" key="6">
    <source>
        <dbReference type="PROSITE" id="PS51471"/>
    </source>
</evidence>
<dbReference type="GO" id="GO:0008198">
    <property type="term" value="F:ferrous iron binding"/>
    <property type="evidence" value="ECO:0007669"/>
    <property type="project" value="TreeGrafter"/>
</dbReference>
<dbReference type="InterPro" id="IPR037151">
    <property type="entry name" value="AlkB-like_sf"/>
</dbReference>
<reference evidence="7" key="1">
    <citation type="submission" date="2021-03" db="EMBL/GenBank/DDBJ databases">
        <title>Chromosome level genome of the anhydrobiotic midge Polypedilum vanderplanki.</title>
        <authorList>
            <person name="Yoshida Y."/>
            <person name="Kikawada T."/>
            <person name="Gusev O."/>
        </authorList>
    </citation>
    <scope>NUCLEOTIDE SEQUENCE</scope>
    <source>
        <strain evidence="7">NIAS01</strain>
        <tissue evidence="7">Whole body or cell culture</tissue>
    </source>
</reference>
<feature type="binding site" evidence="5">
    <location>
        <position position="191"/>
    </location>
    <ligand>
        <name>Fe cation</name>
        <dbReference type="ChEBI" id="CHEBI:24875"/>
        <note>catalytic</note>
    </ligand>
</feature>
<dbReference type="PANTHER" id="PTHR16557">
    <property type="entry name" value="ALKYLATED DNA REPAIR PROTEIN ALKB-RELATED"/>
    <property type="match status" value="1"/>
</dbReference>
<dbReference type="Proteomes" id="UP001107558">
    <property type="component" value="Chromosome 3"/>
</dbReference>
<dbReference type="GO" id="GO:0035515">
    <property type="term" value="F:oxidative RNA demethylase activity"/>
    <property type="evidence" value="ECO:0007669"/>
    <property type="project" value="TreeGrafter"/>
</dbReference>
<keyword evidence="3" id="KW-0560">Oxidoreductase</keyword>
<dbReference type="SUPFAM" id="SSF51197">
    <property type="entry name" value="Clavaminate synthase-like"/>
    <property type="match status" value="1"/>
</dbReference>
<organism evidence="7 8">
    <name type="scientific">Polypedilum vanderplanki</name>
    <name type="common">Sleeping chironomid midge</name>
    <dbReference type="NCBI Taxonomy" id="319348"/>
    <lineage>
        <taxon>Eukaryota</taxon>
        <taxon>Metazoa</taxon>
        <taxon>Ecdysozoa</taxon>
        <taxon>Arthropoda</taxon>
        <taxon>Hexapoda</taxon>
        <taxon>Insecta</taxon>
        <taxon>Pterygota</taxon>
        <taxon>Neoptera</taxon>
        <taxon>Endopterygota</taxon>
        <taxon>Diptera</taxon>
        <taxon>Nematocera</taxon>
        <taxon>Chironomoidea</taxon>
        <taxon>Chironomidae</taxon>
        <taxon>Chironominae</taxon>
        <taxon>Polypedilum</taxon>
        <taxon>Polypedilum</taxon>
    </lineage>
</organism>
<comment type="cofactor">
    <cofactor evidence="5">
        <name>Fe(2+)</name>
        <dbReference type="ChEBI" id="CHEBI:29033"/>
    </cofactor>
    <text evidence="5">Binds 1 Fe(2+) ion per subunit.</text>
</comment>
<dbReference type="GO" id="GO:0035513">
    <property type="term" value="P:oxidative RNA demethylation"/>
    <property type="evidence" value="ECO:0007669"/>
    <property type="project" value="TreeGrafter"/>
</dbReference>
<dbReference type="InterPro" id="IPR005123">
    <property type="entry name" value="Oxoglu/Fe-dep_dioxygenase_dom"/>
</dbReference>
<evidence type="ECO:0000256" key="2">
    <source>
        <dbReference type="ARBA" id="ARBA00022964"/>
    </source>
</evidence>
<keyword evidence="4 5" id="KW-0408">Iron</keyword>
<dbReference type="GO" id="GO:0035516">
    <property type="term" value="F:broad specificity oxidative DNA demethylase activity"/>
    <property type="evidence" value="ECO:0007669"/>
    <property type="project" value="TreeGrafter"/>
</dbReference>
<dbReference type="InterPro" id="IPR004574">
    <property type="entry name" value="Alkb"/>
</dbReference>
<gene>
    <name evidence="7" type="ORF">PVAND_000412</name>
</gene>
<protein>
    <recommendedName>
        <fullName evidence="6">Fe2OG dioxygenase domain-containing protein</fullName>
    </recommendedName>
</protein>
<evidence type="ECO:0000256" key="3">
    <source>
        <dbReference type="ARBA" id="ARBA00023002"/>
    </source>
</evidence>
<feature type="binding site" evidence="5">
    <location>
        <position position="246"/>
    </location>
    <ligand>
        <name>Fe cation</name>
        <dbReference type="ChEBI" id="CHEBI:24875"/>
        <note>catalytic</note>
    </ligand>
</feature>
<evidence type="ECO:0000256" key="5">
    <source>
        <dbReference type="PIRSR" id="PIRSR604574-2"/>
    </source>
</evidence>
<dbReference type="InterPro" id="IPR027450">
    <property type="entry name" value="AlkB-like"/>
</dbReference>
<dbReference type="Pfam" id="PF13532">
    <property type="entry name" value="2OG-FeII_Oxy_2"/>
    <property type="match status" value="1"/>
</dbReference>
<accession>A0A9J6BK61</accession>
<proteinExistence type="predicted"/>
<evidence type="ECO:0000313" key="7">
    <source>
        <dbReference type="EMBL" id="KAG5670130.1"/>
    </source>
</evidence>
<evidence type="ECO:0000256" key="1">
    <source>
        <dbReference type="ARBA" id="ARBA00022723"/>
    </source>
</evidence>
<name>A0A9J6BK61_POLVA</name>
<dbReference type="GO" id="GO:0005634">
    <property type="term" value="C:nucleus"/>
    <property type="evidence" value="ECO:0007669"/>
    <property type="project" value="TreeGrafter"/>
</dbReference>
<evidence type="ECO:0000256" key="4">
    <source>
        <dbReference type="ARBA" id="ARBA00023004"/>
    </source>
</evidence>
<keyword evidence="2" id="KW-0223">Dioxygenase</keyword>
<dbReference type="EMBL" id="JADBJN010000003">
    <property type="protein sequence ID" value="KAG5670130.1"/>
    <property type="molecule type" value="Genomic_DNA"/>
</dbReference>
<keyword evidence="1 5" id="KW-0479">Metal-binding</keyword>
<dbReference type="Gene3D" id="2.60.120.590">
    <property type="entry name" value="Alpha-ketoglutarate-dependent dioxygenase AlkB-like"/>
    <property type="match status" value="1"/>
</dbReference>
<feature type="binding site" evidence="5">
    <location>
        <position position="193"/>
    </location>
    <ligand>
        <name>Fe cation</name>
        <dbReference type="ChEBI" id="CHEBI:24875"/>
        <note>catalytic</note>
    </ligand>
</feature>
<dbReference type="OrthoDB" id="6614653at2759"/>
<feature type="domain" description="Fe2OG dioxygenase" evidence="6">
    <location>
        <begin position="173"/>
        <end position="306"/>
    </location>
</feature>
<dbReference type="PROSITE" id="PS51471">
    <property type="entry name" value="FE2OG_OXY"/>
    <property type="match status" value="1"/>
</dbReference>
<dbReference type="AlphaFoldDB" id="A0A9J6BK61"/>
<keyword evidence="8" id="KW-1185">Reference proteome</keyword>
<dbReference type="GO" id="GO:0005737">
    <property type="term" value="C:cytoplasm"/>
    <property type="evidence" value="ECO:0007669"/>
    <property type="project" value="TreeGrafter"/>
</dbReference>
<evidence type="ECO:0000313" key="8">
    <source>
        <dbReference type="Proteomes" id="UP001107558"/>
    </source>
</evidence>